<evidence type="ECO:0000256" key="1">
    <source>
        <dbReference type="PROSITE-ProRule" id="PRU00703"/>
    </source>
</evidence>
<keyword evidence="2" id="KW-1133">Transmembrane helix</keyword>
<name>A0ABN2MWG6_9PSEU</name>
<dbReference type="InterPro" id="IPR046342">
    <property type="entry name" value="CBS_dom_sf"/>
</dbReference>
<evidence type="ECO:0000313" key="4">
    <source>
        <dbReference type="EMBL" id="GAA1841579.1"/>
    </source>
</evidence>
<dbReference type="SMART" id="SM00116">
    <property type="entry name" value="CBS"/>
    <property type="match status" value="2"/>
</dbReference>
<dbReference type="PROSITE" id="PS51371">
    <property type="entry name" value="CBS"/>
    <property type="match status" value="1"/>
</dbReference>
<keyword evidence="1" id="KW-0129">CBS domain</keyword>
<dbReference type="InterPro" id="IPR058581">
    <property type="entry name" value="TM_HPP"/>
</dbReference>
<dbReference type="InterPro" id="IPR007065">
    <property type="entry name" value="HPP"/>
</dbReference>
<dbReference type="Pfam" id="PF04982">
    <property type="entry name" value="TM_HPP"/>
    <property type="match status" value="1"/>
</dbReference>
<gene>
    <name evidence="4" type="ORF">GCM10009836_21210</name>
</gene>
<dbReference type="SUPFAM" id="SSF54631">
    <property type="entry name" value="CBS-domain pair"/>
    <property type="match status" value="1"/>
</dbReference>
<feature type="transmembrane region" description="Helical" evidence="2">
    <location>
        <begin position="140"/>
        <end position="161"/>
    </location>
</feature>
<organism evidence="4 5">
    <name type="scientific">Pseudonocardia ailaonensis</name>
    <dbReference type="NCBI Taxonomy" id="367279"/>
    <lineage>
        <taxon>Bacteria</taxon>
        <taxon>Bacillati</taxon>
        <taxon>Actinomycetota</taxon>
        <taxon>Actinomycetes</taxon>
        <taxon>Pseudonocardiales</taxon>
        <taxon>Pseudonocardiaceae</taxon>
        <taxon>Pseudonocardia</taxon>
    </lineage>
</organism>
<dbReference type="PANTHER" id="PTHR33741">
    <property type="entry name" value="TRANSMEMBRANE PROTEIN DDB_G0269096-RELATED"/>
    <property type="match status" value="1"/>
</dbReference>
<dbReference type="Pfam" id="PF00571">
    <property type="entry name" value="CBS"/>
    <property type="match status" value="2"/>
</dbReference>
<sequence length="346" mass="35556">MGRAARFRPILAGATPSGRLLACAGALAALCLTAVLGLLVAGSEQLPYLVAPVGASAVLVFAVPSSPLAQPWPVVGGNVLSTLVGLGVVALVHDPRVGCGLAVGGAIAAMSVCRCLHPPGGAAALTTVIGGGVIAHAGPLFAFVPVGLNSAVLVAAGWLFHRFSGHSYPHRPVRTRPSERRSRFRAEDVDRALAEVGEAYDISREDLGLLLREVETQALLRRHGVPTAGDVMSREVVSVAERDSPETARALLLAHDVRALPVLGAGRRVVGMIGLRELERPGSRVGALASPPVTAVADLPALALARTLTDGRAHAAVVVDAAGRLLGMVSQTDLMVALCRVLTDPV</sequence>
<feature type="domain" description="CBS" evidence="3">
    <location>
        <begin position="232"/>
        <end position="290"/>
    </location>
</feature>
<comment type="caution">
    <text evidence="4">The sequence shown here is derived from an EMBL/GenBank/DDBJ whole genome shotgun (WGS) entry which is preliminary data.</text>
</comment>
<reference evidence="4 5" key="1">
    <citation type="journal article" date="2019" name="Int. J. Syst. Evol. Microbiol.">
        <title>The Global Catalogue of Microorganisms (GCM) 10K type strain sequencing project: providing services to taxonomists for standard genome sequencing and annotation.</title>
        <authorList>
            <consortium name="The Broad Institute Genomics Platform"/>
            <consortium name="The Broad Institute Genome Sequencing Center for Infectious Disease"/>
            <person name="Wu L."/>
            <person name="Ma J."/>
        </authorList>
    </citation>
    <scope>NUCLEOTIDE SEQUENCE [LARGE SCALE GENOMIC DNA]</scope>
    <source>
        <strain evidence="4 5">JCM 16009</strain>
    </source>
</reference>
<accession>A0ABN2MWG6</accession>
<keyword evidence="2" id="KW-0812">Transmembrane</keyword>
<feature type="transmembrane region" description="Helical" evidence="2">
    <location>
        <begin position="75"/>
        <end position="93"/>
    </location>
</feature>
<dbReference type="RefSeq" id="WP_344415030.1">
    <property type="nucleotide sequence ID" value="NZ_BAAAQK010000005.1"/>
</dbReference>
<feature type="transmembrane region" description="Helical" evidence="2">
    <location>
        <begin position="20"/>
        <end position="40"/>
    </location>
</feature>
<dbReference type="EMBL" id="BAAAQK010000005">
    <property type="protein sequence ID" value="GAA1841579.1"/>
    <property type="molecule type" value="Genomic_DNA"/>
</dbReference>
<keyword evidence="5" id="KW-1185">Reference proteome</keyword>
<dbReference type="PANTHER" id="PTHR33741:SF5">
    <property type="entry name" value="TRANSMEMBRANE PROTEIN DDB_G0269096-RELATED"/>
    <property type="match status" value="1"/>
</dbReference>
<evidence type="ECO:0000313" key="5">
    <source>
        <dbReference type="Proteomes" id="UP001500449"/>
    </source>
</evidence>
<dbReference type="Gene3D" id="3.10.580.10">
    <property type="entry name" value="CBS-domain"/>
    <property type="match status" value="2"/>
</dbReference>
<keyword evidence="2" id="KW-0472">Membrane</keyword>
<evidence type="ECO:0000259" key="3">
    <source>
        <dbReference type="PROSITE" id="PS51371"/>
    </source>
</evidence>
<dbReference type="InterPro" id="IPR000644">
    <property type="entry name" value="CBS_dom"/>
</dbReference>
<dbReference type="Proteomes" id="UP001500449">
    <property type="component" value="Unassembled WGS sequence"/>
</dbReference>
<evidence type="ECO:0000256" key="2">
    <source>
        <dbReference type="SAM" id="Phobius"/>
    </source>
</evidence>
<proteinExistence type="predicted"/>
<protein>
    <submittedName>
        <fullName evidence="4">HPP family protein</fullName>
    </submittedName>
</protein>